<dbReference type="PROSITE" id="PS51257">
    <property type="entry name" value="PROKAR_LIPOPROTEIN"/>
    <property type="match status" value="1"/>
</dbReference>
<dbReference type="EMBL" id="JAKGSG010000020">
    <property type="protein sequence ID" value="MCF4120348.1"/>
    <property type="molecule type" value="Genomic_DNA"/>
</dbReference>
<gene>
    <name evidence="2" type="ORF">L1785_05080</name>
</gene>
<accession>A0AA41QBE2</accession>
<feature type="chain" id="PRO_5041406279" evidence="1">
    <location>
        <begin position="26"/>
        <end position="169"/>
    </location>
</feature>
<dbReference type="Proteomes" id="UP001165405">
    <property type="component" value="Unassembled WGS sequence"/>
</dbReference>
<name>A0AA41QBE2_9MICO</name>
<comment type="caution">
    <text evidence="2">The sequence shown here is derived from an EMBL/GenBank/DDBJ whole genome shotgun (WGS) entry which is preliminary data.</text>
</comment>
<keyword evidence="2" id="KW-0449">Lipoprotein</keyword>
<evidence type="ECO:0000313" key="3">
    <source>
        <dbReference type="Proteomes" id="UP001165405"/>
    </source>
</evidence>
<keyword evidence="1" id="KW-0732">Signal</keyword>
<protein>
    <submittedName>
        <fullName evidence="2">LppA family lipoprotein</fullName>
    </submittedName>
</protein>
<proteinExistence type="predicted"/>
<evidence type="ECO:0000256" key="1">
    <source>
        <dbReference type="SAM" id="SignalP"/>
    </source>
</evidence>
<dbReference type="Gene3D" id="3.30.2030.20">
    <property type="match status" value="1"/>
</dbReference>
<dbReference type="AlphaFoldDB" id="A0AA41QBE2"/>
<reference evidence="2" key="1">
    <citation type="submission" date="2022-01" db="EMBL/GenBank/DDBJ databases">
        <title>Antribacter sp. nov., isolated from Guizhou of China.</title>
        <authorList>
            <person name="Chengliang C."/>
            <person name="Ya Z."/>
        </authorList>
    </citation>
    <scope>NUCLEOTIDE SEQUENCE</scope>
    <source>
        <strain evidence="2">KLBMP 9083</strain>
    </source>
</reference>
<feature type="signal peptide" evidence="1">
    <location>
        <begin position="1"/>
        <end position="25"/>
    </location>
</feature>
<organism evidence="2 3">
    <name type="scientific">Antribacter soli</name>
    <dbReference type="NCBI Taxonomy" id="2910976"/>
    <lineage>
        <taxon>Bacteria</taxon>
        <taxon>Bacillati</taxon>
        <taxon>Actinomycetota</taxon>
        <taxon>Actinomycetes</taxon>
        <taxon>Micrococcales</taxon>
        <taxon>Promicromonosporaceae</taxon>
        <taxon>Antribacter</taxon>
    </lineage>
</organism>
<sequence>MRTVGPAVGLRAVVAAATCSLLVAACSPGPEASRTLDEAPAHYEAALDDVAAAFAGVVGDVDWTADGPGLAEAAPDGLCTYSSPTREAVEKLDVAATGAQWDDVVAAVGPVLADHGFEVVEDGPAVGGWLVVQAEDDAGAVLQLRFKARTELAVSSALVRSGVAGCELP</sequence>
<keyword evidence="3" id="KW-1185">Reference proteome</keyword>
<evidence type="ECO:0000313" key="2">
    <source>
        <dbReference type="EMBL" id="MCF4120348.1"/>
    </source>
</evidence>
<dbReference type="RefSeq" id="WP_236088120.1">
    <property type="nucleotide sequence ID" value="NZ_JAKGSG010000020.1"/>
</dbReference>